<dbReference type="InterPro" id="IPR045864">
    <property type="entry name" value="aa-tRNA-synth_II/BPL/LPL"/>
</dbReference>
<gene>
    <name evidence="2" type="ORF">SA2016_2209</name>
</gene>
<dbReference type="Proteomes" id="UP000070134">
    <property type="component" value="Chromosome"/>
</dbReference>
<keyword evidence="3" id="KW-1185">Reference proteome</keyword>
<dbReference type="EMBL" id="CP014518">
    <property type="protein sequence ID" value="AMM32878.1"/>
    <property type="molecule type" value="Genomic_DNA"/>
</dbReference>
<evidence type="ECO:0000259" key="1">
    <source>
        <dbReference type="Pfam" id="PF21948"/>
    </source>
</evidence>
<dbReference type="KEGG" id="satk:SA2016_2209"/>
<dbReference type="InterPro" id="IPR004143">
    <property type="entry name" value="BPL_LPL_catalytic"/>
</dbReference>
<sequence>MAAWNGGASVPLEIVSGTGLAGDDEGGAAAELARATELLDEVKRRARGATLRLYRPRRTLAFGQRDTRLPGFDAARSAALEHGFEPVVRRAGGRAAAYHAGTLIVDHIEPAREAMVGHRHRFEVFGDLYAGVLRTLGVDARVGEIPGEYCPGEFSVHGVPAGADLPGQGGGPGSTTAGGRLKLVGTAQRVVAGAWLFSSVFVVADAAPVRAVLTDVYRALALPFDPATAGAADDLVPGVTVDAVETALVAMYRDQGALT</sequence>
<dbReference type="STRING" id="37927.SA2016_2209"/>
<dbReference type="Pfam" id="PF21948">
    <property type="entry name" value="LplA-B_cat"/>
    <property type="match status" value="1"/>
</dbReference>
<reference evidence="2 3" key="1">
    <citation type="submission" date="2016-02" db="EMBL/GenBank/DDBJ databases">
        <title>Complete genome of Sinomonas atrocyanea KCTC 3377.</title>
        <authorList>
            <person name="Kim K.M."/>
        </authorList>
    </citation>
    <scope>NUCLEOTIDE SEQUENCE [LARGE SCALE GENOMIC DNA]</scope>
    <source>
        <strain evidence="2 3">KCTC 3377</strain>
    </source>
</reference>
<protein>
    <submittedName>
        <fullName evidence="2">Lipoate-protein ligase A</fullName>
    </submittedName>
</protein>
<name>A0A127A0B0_9MICC</name>
<dbReference type="PATRIC" id="fig|37927.3.peg.2268"/>
<dbReference type="Gene3D" id="3.30.930.10">
    <property type="entry name" value="Bira Bifunctional Protein, Domain 2"/>
    <property type="match status" value="1"/>
</dbReference>
<dbReference type="GO" id="GO:0016874">
    <property type="term" value="F:ligase activity"/>
    <property type="evidence" value="ECO:0007669"/>
    <property type="project" value="UniProtKB-KW"/>
</dbReference>
<accession>A0A127A0B0</accession>
<evidence type="ECO:0000313" key="2">
    <source>
        <dbReference type="EMBL" id="AMM32878.1"/>
    </source>
</evidence>
<dbReference type="SUPFAM" id="SSF55681">
    <property type="entry name" value="Class II aaRS and biotin synthetases"/>
    <property type="match status" value="1"/>
</dbReference>
<feature type="domain" description="BPL/LPL catalytic" evidence="1">
    <location>
        <begin position="30"/>
        <end position="203"/>
    </location>
</feature>
<keyword evidence="2" id="KW-0436">Ligase</keyword>
<dbReference type="AlphaFoldDB" id="A0A127A0B0"/>
<evidence type="ECO:0000313" key="3">
    <source>
        <dbReference type="Proteomes" id="UP000070134"/>
    </source>
</evidence>
<proteinExistence type="predicted"/>
<organism evidence="2 3">
    <name type="scientific">Sinomonas atrocyanea</name>
    <dbReference type="NCBI Taxonomy" id="37927"/>
    <lineage>
        <taxon>Bacteria</taxon>
        <taxon>Bacillati</taxon>
        <taxon>Actinomycetota</taxon>
        <taxon>Actinomycetes</taxon>
        <taxon>Micrococcales</taxon>
        <taxon>Micrococcaceae</taxon>
        <taxon>Sinomonas</taxon>
    </lineage>
</organism>